<keyword evidence="5" id="KW-0614">Plasmid</keyword>
<dbReference type="RefSeq" id="WP_029401744.1">
    <property type="nucleotide sequence ID" value="NZ_BFWF01000134.1"/>
</dbReference>
<dbReference type="SUPFAM" id="SSF109709">
    <property type="entry name" value="KorB DNA-binding domain-like"/>
    <property type="match status" value="1"/>
</dbReference>
<dbReference type="InterPro" id="IPR004437">
    <property type="entry name" value="ParB/RepB/Spo0J"/>
</dbReference>
<dbReference type="PANTHER" id="PTHR38973">
    <property type="entry name" value="PLASMID PARTITIONING CONTROL PROTEIN-RELATED"/>
    <property type="match status" value="1"/>
</dbReference>
<feature type="region of interest" description="Disordered" evidence="3">
    <location>
        <begin position="1"/>
        <end position="29"/>
    </location>
</feature>
<comment type="similarity">
    <text evidence="1">Belongs to the ParB family.</text>
</comment>
<evidence type="ECO:0000259" key="4">
    <source>
        <dbReference type="SMART" id="SM00470"/>
    </source>
</evidence>
<dbReference type="AlphaFoldDB" id="A0A2R4AB08"/>
<dbReference type="GO" id="GO:0003677">
    <property type="term" value="F:DNA binding"/>
    <property type="evidence" value="ECO:0007669"/>
    <property type="project" value="UniProtKB-KW"/>
</dbReference>
<dbReference type="CDD" id="cd16394">
    <property type="entry name" value="sopB_N"/>
    <property type="match status" value="1"/>
</dbReference>
<dbReference type="PANTHER" id="PTHR38973:SF2">
    <property type="entry name" value="PARB_REPB_SPO0J FAMILY PLASMID PARTITION PROTEIN"/>
    <property type="match status" value="1"/>
</dbReference>
<organism evidence="5">
    <name type="scientific">Escherichia coli</name>
    <dbReference type="NCBI Taxonomy" id="562"/>
    <lineage>
        <taxon>Bacteria</taxon>
        <taxon>Pseudomonadati</taxon>
        <taxon>Pseudomonadota</taxon>
        <taxon>Gammaproteobacteria</taxon>
        <taxon>Enterobacterales</taxon>
        <taxon>Enterobacteriaceae</taxon>
        <taxon>Escherichia</taxon>
    </lineage>
</organism>
<dbReference type="EMBL" id="AASWKH010000063">
    <property type="protein sequence ID" value="EFH6098010.1"/>
    <property type="molecule type" value="Genomic_DNA"/>
</dbReference>
<reference evidence="6 7" key="2">
    <citation type="submission" date="2019-12" db="EMBL/GenBank/DDBJ databases">
        <authorList>
            <consortium name="NARMS: The National Antimicrobial Resistance Monitoring System"/>
        </authorList>
    </citation>
    <scope>NUCLEOTIDE SEQUENCE [LARGE SCALE GENOMIC DNA]</scope>
    <source>
        <strain evidence="6 7">CVM N19EC0510</strain>
    </source>
</reference>
<dbReference type="NCBIfam" id="TIGR00180">
    <property type="entry name" value="parB_part"/>
    <property type="match status" value="1"/>
</dbReference>
<dbReference type="NCBIfam" id="NF010252">
    <property type="entry name" value="PRK13698.1"/>
    <property type="match status" value="1"/>
</dbReference>
<dbReference type="SMART" id="SM00470">
    <property type="entry name" value="ParB"/>
    <property type="match status" value="1"/>
</dbReference>
<dbReference type="Pfam" id="PF18090">
    <property type="entry name" value="SoPB_HTH"/>
    <property type="match status" value="1"/>
</dbReference>
<evidence type="ECO:0000313" key="6">
    <source>
        <dbReference type="EMBL" id="EFH6098010.1"/>
    </source>
</evidence>
<name>A0A2R4AB08_ECOLX</name>
<evidence type="ECO:0000313" key="7">
    <source>
        <dbReference type="Proteomes" id="UP000531463"/>
    </source>
</evidence>
<evidence type="ECO:0000256" key="2">
    <source>
        <dbReference type="ARBA" id="ARBA00023125"/>
    </source>
</evidence>
<dbReference type="EMBL" id="MG692624">
    <property type="protein sequence ID" value="AVR61816.1"/>
    <property type="molecule type" value="Genomic_DNA"/>
</dbReference>
<evidence type="ECO:0000313" key="5">
    <source>
        <dbReference type="EMBL" id="AVR61816.1"/>
    </source>
</evidence>
<evidence type="ECO:0000256" key="1">
    <source>
        <dbReference type="ARBA" id="ARBA00006295"/>
    </source>
</evidence>
<protein>
    <submittedName>
        <fullName evidence="6">ParB/RepB/Spo0J family plasmid partition protein</fullName>
    </submittedName>
    <submittedName>
        <fullName evidence="5">Virulence regulon transcriptional activator VirB</fullName>
    </submittedName>
</protein>
<keyword evidence="2" id="KW-0238">DNA-binding</keyword>
<feature type="domain" description="ParB-like N-terminal" evidence="4">
    <location>
        <begin position="69"/>
        <end position="156"/>
    </location>
</feature>
<dbReference type="Gene3D" id="6.10.140.1550">
    <property type="match status" value="1"/>
</dbReference>
<dbReference type="Proteomes" id="UP000531463">
    <property type="component" value="Unassembled WGS sequence"/>
</dbReference>
<accession>A0A2R4AB08</accession>
<sequence>MKQRSLLKNAPDINRIMSNNHHAPEHQPVSPMVGDLKRQLSSLTGNSITLPVCGRNVNFKLETIPADKVEMATMVWLGNERDQDLLNESSLADLIPSFLTSGQQNPAFARKVSGIVEVADGSRRRKAAILTGCDYRVLIGDLDDEQMHWLSQIGNDYRPISAYERGKRYLRKLNDFDGNVKALAEAENIDRNIITRCINTAGLPKDILAIFNHPGELSARAGDSLFKVYKKNMAAMSNAAHHLLAIKKNGEDLEASRIIQILSDSVLVGGEEKTKDEKKYGEGITARYKGNFVTIKIDSRKISKEILSRIELLLEEQSTDN</sequence>
<dbReference type="InterPro" id="IPR003115">
    <property type="entry name" value="ParB_N"/>
</dbReference>
<reference evidence="5" key="1">
    <citation type="journal article" date="2018" name="Vet. Microbiol.">
        <title>Longitudinal study of Escherichia coli plasmid resistance to extended-spectrum cephalosporins in free-range broilers.</title>
        <authorList>
            <person name="Baron S."/>
            <person name="Le Devendec L."/>
            <person name="Touzain F."/>
            <person name="Jouy E."/>
            <person name="Lucas P."/>
            <person name="de Boisseson C."/>
            <person name="Larvor E."/>
            <person name="Kempf I."/>
        </authorList>
    </citation>
    <scope>NUCLEOTIDE SEQUENCE</scope>
    <source>
        <strain evidence="5">634-1</strain>
        <plasmid evidence="5">p634-1</plasmid>
    </source>
</reference>
<geneLocation type="plasmid" evidence="5">
    <name>p634-1</name>
</geneLocation>
<dbReference type="InterPro" id="IPR036086">
    <property type="entry name" value="ParB/Sulfiredoxin_sf"/>
</dbReference>
<gene>
    <name evidence="5" type="primary">virB_1</name>
    <name evidence="6" type="ORF">GAI89_25930</name>
    <name evidence="5" type="ORF">p634-1_00193</name>
</gene>
<proteinExistence type="inferred from homology"/>
<dbReference type="Gene3D" id="1.10.10.2830">
    <property type="match status" value="1"/>
</dbReference>
<evidence type="ECO:0000256" key="3">
    <source>
        <dbReference type="SAM" id="MobiDB-lite"/>
    </source>
</evidence>
<dbReference type="SUPFAM" id="SSF110849">
    <property type="entry name" value="ParB/Sulfiredoxin"/>
    <property type="match status" value="1"/>
</dbReference>
<dbReference type="InterPro" id="IPR040873">
    <property type="entry name" value="SoPB_HTH"/>
</dbReference>